<feature type="binding site" evidence="8">
    <location>
        <position position="107"/>
    </location>
    <ligand>
        <name>ATP</name>
        <dbReference type="ChEBI" id="CHEBI:30616"/>
    </ligand>
</feature>
<evidence type="ECO:0000256" key="6">
    <source>
        <dbReference type="ARBA" id="ARBA00022840"/>
    </source>
</evidence>
<evidence type="ECO:0000256" key="2">
    <source>
        <dbReference type="ARBA" id="ARBA00022679"/>
    </source>
</evidence>
<evidence type="ECO:0000256" key="4">
    <source>
        <dbReference type="ARBA" id="ARBA00022723"/>
    </source>
</evidence>
<comment type="catalytic activity">
    <reaction evidence="8">
        <text>L-tyrosyl-[protein] + ATP = O-(5'-adenylyl)-L-tyrosyl-[protein] + diphosphate</text>
        <dbReference type="Rhea" id="RHEA:54288"/>
        <dbReference type="Rhea" id="RHEA-COMP:10136"/>
        <dbReference type="Rhea" id="RHEA-COMP:13846"/>
        <dbReference type="ChEBI" id="CHEBI:30616"/>
        <dbReference type="ChEBI" id="CHEBI:33019"/>
        <dbReference type="ChEBI" id="CHEBI:46858"/>
        <dbReference type="ChEBI" id="CHEBI:83624"/>
        <dbReference type="EC" id="2.7.7.108"/>
    </reaction>
</comment>
<keyword evidence="2 8" id="KW-0808">Transferase</keyword>
<feature type="binding site" evidence="8">
    <location>
        <position position="177"/>
    </location>
    <ligand>
        <name>ATP</name>
        <dbReference type="ChEBI" id="CHEBI:30616"/>
    </ligand>
</feature>
<gene>
    <name evidence="8" type="primary">ydiU</name>
    <name evidence="8" type="synonym">selO</name>
    <name evidence="9" type="ORF">NF685_10725</name>
</gene>
<feature type="binding site" evidence="8">
    <location>
        <position position="256"/>
    </location>
    <ligand>
        <name>Mg(2+)</name>
        <dbReference type="ChEBI" id="CHEBI:18420"/>
    </ligand>
</feature>
<dbReference type="PANTHER" id="PTHR32057">
    <property type="entry name" value="PROTEIN ADENYLYLTRANSFERASE SELO, MITOCHONDRIAL"/>
    <property type="match status" value="1"/>
</dbReference>
<evidence type="ECO:0000313" key="9">
    <source>
        <dbReference type="EMBL" id="MCO6160502.1"/>
    </source>
</evidence>
<proteinExistence type="inferred from homology"/>
<keyword evidence="8" id="KW-0464">Manganese</keyword>
<feature type="binding site" evidence="8">
    <location>
        <position position="119"/>
    </location>
    <ligand>
        <name>ATP</name>
        <dbReference type="ChEBI" id="CHEBI:30616"/>
    </ligand>
</feature>
<comment type="catalytic activity">
    <reaction evidence="8">
        <text>L-threonyl-[protein] + ATP = 3-O-(5'-adenylyl)-L-threonyl-[protein] + diphosphate</text>
        <dbReference type="Rhea" id="RHEA:54292"/>
        <dbReference type="Rhea" id="RHEA-COMP:11060"/>
        <dbReference type="Rhea" id="RHEA-COMP:13847"/>
        <dbReference type="ChEBI" id="CHEBI:30013"/>
        <dbReference type="ChEBI" id="CHEBI:30616"/>
        <dbReference type="ChEBI" id="CHEBI:33019"/>
        <dbReference type="ChEBI" id="CHEBI:138113"/>
        <dbReference type="EC" id="2.7.7.108"/>
    </reaction>
</comment>
<evidence type="ECO:0000256" key="8">
    <source>
        <dbReference type="HAMAP-Rule" id="MF_00692"/>
    </source>
</evidence>
<dbReference type="Proteomes" id="UP001523401">
    <property type="component" value="Unassembled WGS sequence"/>
</dbReference>
<dbReference type="InterPro" id="IPR003846">
    <property type="entry name" value="SelO"/>
</dbReference>
<dbReference type="NCBIfam" id="NF000658">
    <property type="entry name" value="PRK00029.1"/>
    <property type="match status" value="1"/>
</dbReference>
<keyword evidence="4 8" id="KW-0479">Metal-binding</keyword>
<feature type="binding site" evidence="8">
    <location>
        <position position="84"/>
    </location>
    <ligand>
        <name>ATP</name>
        <dbReference type="ChEBI" id="CHEBI:30616"/>
    </ligand>
</feature>
<dbReference type="EC" id="2.7.7.108" evidence="8"/>
<comment type="function">
    <text evidence="8">Nucleotidyltransferase involved in the post-translational modification of proteins. It can catalyze the addition of adenosine monophosphate (AMP) or uridine monophosphate (UMP) to a protein, resulting in modifications known as AMPylation and UMPylation.</text>
</comment>
<dbReference type="HAMAP" id="MF_00692">
    <property type="entry name" value="SelO"/>
    <property type="match status" value="1"/>
</dbReference>
<feature type="binding site" evidence="8">
    <location>
        <position position="86"/>
    </location>
    <ligand>
        <name>ATP</name>
        <dbReference type="ChEBI" id="CHEBI:30616"/>
    </ligand>
</feature>
<comment type="cofactor">
    <cofactor evidence="8">
        <name>Mg(2+)</name>
        <dbReference type="ChEBI" id="CHEBI:18420"/>
    </cofactor>
    <cofactor evidence="8">
        <name>Mn(2+)</name>
        <dbReference type="ChEBI" id="CHEBI:29035"/>
    </cofactor>
</comment>
<comment type="caution">
    <text evidence="9">The sequence shown here is derived from an EMBL/GenBank/DDBJ whole genome shotgun (WGS) entry which is preliminary data.</text>
</comment>
<dbReference type="EMBL" id="JAMXQU010000008">
    <property type="protein sequence ID" value="MCO6160502.1"/>
    <property type="molecule type" value="Genomic_DNA"/>
</dbReference>
<keyword evidence="10" id="KW-1185">Reference proteome</keyword>
<sequence>MSAPLRPAPFPPTMAVQTDPARFTGLRGIAVNEPLARSLGLSPDWLKSDEGLAFLGGQLRLNDVAPVAQAYAGHQFGQFVPQLGDGRAHLLGVLTDCNGREKDIQLKGSGPTPFSRRGDGLAALGPVLREYLVSEAMAALHVPTTRALSAVLTGETVWRDRPQPGAVLARVAASHLRVGTFQYFAVRENSEAIGFLCDMAIARHYPCAREAAHPVRALYDGVVAAQARLIAQWMSLGFIHGVMNTDNMAISGETIDYGPCAFLDSYSAGKVFSSIDRNGRYAYANQPKLAGWNLARLAETLLPLFDPDEDKALDHAQSALGRFLPLYTEAYDDLMRAKLGLSQPHDDDPALIAALLACMETHQLDWTLTFRRLARGENLLDASLSDAMPDDLASWMSRWQARRALDPLSEAESQALMLKSNPAVIARNHRIAEAIEAAETGDFSIFEALLTRITRPFEDDATYERPPEDAQIVRATFCGT</sequence>
<evidence type="ECO:0000256" key="5">
    <source>
        <dbReference type="ARBA" id="ARBA00022741"/>
    </source>
</evidence>
<feature type="binding site" evidence="8">
    <location>
        <position position="170"/>
    </location>
    <ligand>
        <name>ATP</name>
        <dbReference type="ChEBI" id="CHEBI:30616"/>
    </ligand>
</feature>
<accession>A0ABT1CI22</accession>
<feature type="binding site" evidence="8">
    <location>
        <position position="256"/>
    </location>
    <ligand>
        <name>ATP</name>
        <dbReference type="ChEBI" id="CHEBI:30616"/>
    </ligand>
</feature>
<comment type="catalytic activity">
    <reaction evidence="8">
        <text>L-seryl-[protein] + UTP = O-(5'-uridylyl)-L-seryl-[protein] + diphosphate</text>
        <dbReference type="Rhea" id="RHEA:64604"/>
        <dbReference type="Rhea" id="RHEA-COMP:9863"/>
        <dbReference type="Rhea" id="RHEA-COMP:16635"/>
        <dbReference type="ChEBI" id="CHEBI:29999"/>
        <dbReference type="ChEBI" id="CHEBI:33019"/>
        <dbReference type="ChEBI" id="CHEBI:46398"/>
        <dbReference type="ChEBI" id="CHEBI:156051"/>
    </reaction>
</comment>
<comment type="catalytic activity">
    <reaction evidence="8">
        <text>L-tyrosyl-[protein] + UTP = O-(5'-uridylyl)-L-tyrosyl-[protein] + diphosphate</text>
        <dbReference type="Rhea" id="RHEA:83887"/>
        <dbReference type="Rhea" id="RHEA-COMP:10136"/>
        <dbReference type="Rhea" id="RHEA-COMP:20238"/>
        <dbReference type="ChEBI" id="CHEBI:33019"/>
        <dbReference type="ChEBI" id="CHEBI:46398"/>
        <dbReference type="ChEBI" id="CHEBI:46858"/>
        <dbReference type="ChEBI" id="CHEBI:90602"/>
    </reaction>
</comment>
<keyword evidence="6 8" id="KW-0067">ATP-binding</keyword>
<evidence type="ECO:0000256" key="1">
    <source>
        <dbReference type="ARBA" id="ARBA00009747"/>
    </source>
</evidence>
<dbReference type="EC" id="2.7.7.-" evidence="8"/>
<reference evidence="9 10" key="1">
    <citation type="submission" date="2022-06" db="EMBL/GenBank/DDBJ databases">
        <title>Whole-genome of Asaia lannensis strain LMG 27011T.</title>
        <authorList>
            <person name="Sombolestani A."/>
        </authorList>
    </citation>
    <scope>NUCLEOTIDE SEQUENCE [LARGE SCALE GENOMIC DNA]</scope>
    <source>
        <strain evidence="9 10">NBRC 102526</strain>
    </source>
</reference>
<feature type="active site" description="Proton acceptor" evidence="8">
    <location>
        <position position="246"/>
    </location>
</feature>
<evidence type="ECO:0000256" key="3">
    <source>
        <dbReference type="ARBA" id="ARBA00022695"/>
    </source>
</evidence>
<evidence type="ECO:0000256" key="7">
    <source>
        <dbReference type="ARBA" id="ARBA00022842"/>
    </source>
</evidence>
<feature type="binding site" evidence="8">
    <location>
        <position position="247"/>
    </location>
    <ligand>
        <name>Mg(2+)</name>
        <dbReference type="ChEBI" id="CHEBI:18420"/>
    </ligand>
</feature>
<dbReference type="Pfam" id="PF02696">
    <property type="entry name" value="SelO"/>
    <property type="match status" value="1"/>
</dbReference>
<feature type="binding site" evidence="8">
    <location>
        <position position="120"/>
    </location>
    <ligand>
        <name>ATP</name>
        <dbReference type="ChEBI" id="CHEBI:30616"/>
    </ligand>
</feature>
<keyword evidence="5 8" id="KW-0547">Nucleotide-binding</keyword>
<keyword evidence="3 8" id="KW-0548">Nucleotidyltransferase</keyword>
<organism evidence="9 10">
    <name type="scientific">Asaia lannensis NBRC 102526</name>
    <dbReference type="NCBI Taxonomy" id="1307926"/>
    <lineage>
        <taxon>Bacteria</taxon>
        <taxon>Pseudomonadati</taxon>
        <taxon>Pseudomonadota</taxon>
        <taxon>Alphaproteobacteria</taxon>
        <taxon>Acetobacterales</taxon>
        <taxon>Acetobacteraceae</taxon>
        <taxon>Asaia</taxon>
    </lineage>
</organism>
<comment type="catalytic activity">
    <reaction evidence="8">
        <text>L-histidyl-[protein] + UTP = N(tele)-(5'-uridylyl)-L-histidyl-[protein] + diphosphate</text>
        <dbReference type="Rhea" id="RHEA:83891"/>
        <dbReference type="Rhea" id="RHEA-COMP:9745"/>
        <dbReference type="Rhea" id="RHEA-COMP:20239"/>
        <dbReference type="ChEBI" id="CHEBI:29979"/>
        <dbReference type="ChEBI" id="CHEBI:33019"/>
        <dbReference type="ChEBI" id="CHEBI:46398"/>
        <dbReference type="ChEBI" id="CHEBI:233474"/>
    </reaction>
</comment>
<dbReference type="RefSeq" id="WP_252849588.1">
    <property type="nucleotide sequence ID" value="NZ_BAPW01000004.1"/>
</dbReference>
<comment type="catalytic activity">
    <reaction evidence="8">
        <text>L-seryl-[protein] + ATP = 3-O-(5'-adenylyl)-L-seryl-[protein] + diphosphate</text>
        <dbReference type="Rhea" id="RHEA:58120"/>
        <dbReference type="Rhea" id="RHEA-COMP:9863"/>
        <dbReference type="Rhea" id="RHEA-COMP:15073"/>
        <dbReference type="ChEBI" id="CHEBI:29999"/>
        <dbReference type="ChEBI" id="CHEBI:30616"/>
        <dbReference type="ChEBI" id="CHEBI:33019"/>
        <dbReference type="ChEBI" id="CHEBI:142516"/>
        <dbReference type="EC" id="2.7.7.108"/>
    </reaction>
</comment>
<protein>
    <recommendedName>
        <fullName evidence="8">Protein nucleotidyltransferase YdiU</fullName>
        <ecNumber evidence="8">2.7.7.-</ecNumber>
    </recommendedName>
    <alternativeName>
        <fullName evidence="8">Protein adenylyltransferase YdiU</fullName>
        <ecNumber evidence="8">2.7.7.108</ecNumber>
    </alternativeName>
    <alternativeName>
        <fullName evidence="8">Protein uridylyltransferase YdiU</fullName>
        <ecNumber evidence="8">2.7.7.-</ecNumber>
    </alternativeName>
</protein>
<feature type="binding site" evidence="8">
    <location>
        <position position="87"/>
    </location>
    <ligand>
        <name>ATP</name>
        <dbReference type="ChEBI" id="CHEBI:30616"/>
    </ligand>
</feature>
<comment type="similarity">
    <text evidence="1 8">Belongs to the SELO family.</text>
</comment>
<dbReference type="PANTHER" id="PTHR32057:SF14">
    <property type="entry name" value="PROTEIN ADENYLYLTRANSFERASE SELO, MITOCHONDRIAL"/>
    <property type="match status" value="1"/>
</dbReference>
<evidence type="ECO:0000313" key="10">
    <source>
        <dbReference type="Proteomes" id="UP001523401"/>
    </source>
</evidence>
<name>A0ABT1CI22_9PROT</name>
<keyword evidence="7 8" id="KW-0460">Magnesium</keyword>